<protein>
    <recommendedName>
        <fullName evidence="13">EamA domain-containing protein</fullName>
    </recommendedName>
</protein>
<evidence type="ECO:0000313" key="14">
    <source>
        <dbReference type="EMBL" id="SUZ70828.1"/>
    </source>
</evidence>
<keyword evidence="6" id="KW-0441">Lipid A biosynthesis</keyword>
<dbReference type="EMBL" id="UINC01001103">
    <property type="protein sequence ID" value="SUZ70828.1"/>
    <property type="molecule type" value="Genomic_DNA"/>
</dbReference>
<feature type="domain" description="EamA" evidence="13">
    <location>
        <begin position="145"/>
        <end position="277"/>
    </location>
</feature>
<dbReference type="GO" id="GO:0022857">
    <property type="term" value="F:transmembrane transporter activity"/>
    <property type="evidence" value="ECO:0007669"/>
    <property type="project" value="InterPro"/>
</dbReference>
<evidence type="ECO:0000256" key="11">
    <source>
        <dbReference type="ARBA" id="ARBA00023136"/>
    </source>
</evidence>
<dbReference type="SUPFAM" id="SSF103481">
    <property type="entry name" value="Multidrug resistance efflux transporter EmrE"/>
    <property type="match status" value="2"/>
</dbReference>
<dbReference type="PANTHER" id="PTHR30561:SF1">
    <property type="entry name" value="MULTIDRUG TRANSPORTER EMRE"/>
    <property type="match status" value="1"/>
</dbReference>
<dbReference type="GO" id="GO:0009103">
    <property type="term" value="P:lipopolysaccharide biosynthetic process"/>
    <property type="evidence" value="ECO:0007669"/>
    <property type="project" value="UniProtKB-KW"/>
</dbReference>
<accession>A0A381PW83</accession>
<evidence type="ECO:0000256" key="6">
    <source>
        <dbReference type="ARBA" id="ARBA00022556"/>
    </source>
</evidence>
<feature type="transmembrane region" description="Helical" evidence="12">
    <location>
        <begin position="144"/>
        <end position="161"/>
    </location>
</feature>
<dbReference type="AlphaFoldDB" id="A0A381PW83"/>
<evidence type="ECO:0000256" key="7">
    <source>
        <dbReference type="ARBA" id="ARBA00022692"/>
    </source>
</evidence>
<keyword evidence="4" id="KW-0444">Lipid biosynthesis</keyword>
<evidence type="ECO:0000256" key="9">
    <source>
        <dbReference type="ARBA" id="ARBA00022989"/>
    </source>
</evidence>
<dbReference type="Pfam" id="PF00892">
    <property type="entry name" value="EamA"/>
    <property type="match status" value="2"/>
</dbReference>
<organism evidence="14">
    <name type="scientific">marine metagenome</name>
    <dbReference type="NCBI Taxonomy" id="408172"/>
    <lineage>
        <taxon>unclassified sequences</taxon>
        <taxon>metagenomes</taxon>
        <taxon>ecological metagenomes</taxon>
    </lineage>
</organism>
<dbReference type="InterPro" id="IPR037185">
    <property type="entry name" value="EmrE-like"/>
</dbReference>
<name>A0A381PW83_9ZZZZ</name>
<proteinExistence type="predicted"/>
<evidence type="ECO:0000256" key="3">
    <source>
        <dbReference type="ARBA" id="ARBA00022475"/>
    </source>
</evidence>
<dbReference type="InterPro" id="IPR000620">
    <property type="entry name" value="EamA_dom"/>
</dbReference>
<keyword evidence="7 12" id="KW-0812">Transmembrane</keyword>
<keyword evidence="9 12" id="KW-1133">Transmembrane helix</keyword>
<keyword evidence="8" id="KW-0448">Lipopolysaccharide biosynthesis</keyword>
<keyword evidence="10" id="KW-0443">Lipid metabolism</keyword>
<feature type="transmembrane region" description="Helical" evidence="12">
    <location>
        <begin position="59"/>
        <end position="81"/>
    </location>
</feature>
<reference evidence="14" key="1">
    <citation type="submission" date="2018-05" db="EMBL/GenBank/DDBJ databases">
        <authorList>
            <person name="Lanie J.A."/>
            <person name="Ng W.-L."/>
            <person name="Kazmierczak K.M."/>
            <person name="Andrzejewski T.M."/>
            <person name="Davidsen T.M."/>
            <person name="Wayne K.J."/>
            <person name="Tettelin H."/>
            <person name="Glass J.I."/>
            <person name="Rusch D."/>
            <person name="Podicherti R."/>
            <person name="Tsui H.-C.T."/>
            <person name="Winkler M.E."/>
        </authorList>
    </citation>
    <scope>NUCLEOTIDE SEQUENCE</scope>
</reference>
<keyword evidence="3" id="KW-1003">Cell membrane</keyword>
<dbReference type="InterPro" id="IPR000390">
    <property type="entry name" value="Small_drug/metabolite_transptr"/>
</dbReference>
<keyword evidence="11 12" id="KW-0472">Membrane</keyword>
<comment type="subcellular location">
    <subcellularLocation>
        <location evidence="1">Cell membrane</location>
        <topology evidence="1">Multi-pass membrane protein</topology>
    </subcellularLocation>
</comment>
<feature type="domain" description="EamA" evidence="13">
    <location>
        <begin position="6"/>
        <end position="130"/>
    </location>
</feature>
<sequence>MTFFVLSMVLFSAFMHASWNLFVKQSGDHLVTMATIHLVTGAIGMIAVPLLPLPNVESWPYLLASVVLHLGYQLFLVKAYVHGDLGQVYPIARGTSPLLLGFVSVFWIGEELTFQMMLAIGFISLGIFSLMFRKTLFMRHSLRPIYYALATGSFIAAYTLADGLGVRSSGNAASYVLWLMALECWPLLGITVFLRKRAIIRSIHQNWKYAVPGGILSVSAYGIVVWAMQYAPIALVSALRESSVVIAALMSIWVLKEETTARHLLSTLMVAAGVILTHYEGLI</sequence>
<evidence type="ECO:0000256" key="2">
    <source>
        <dbReference type="ARBA" id="ARBA00022448"/>
    </source>
</evidence>
<evidence type="ECO:0000256" key="4">
    <source>
        <dbReference type="ARBA" id="ARBA00022516"/>
    </source>
</evidence>
<evidence type="ECO:0000256" key="5">
    <source>
        <dbReference type="ARBA" id="ARBA00022519"/>
    </source>
</evidence>
<gene>
    <name evidence="14" type="ORF">METZ01_LOCUS23682</name>
</gene>
<feature type="transmembrane region" description="Helical" evidence="12">
    <location>
        <begin position="206"/>
        <end position="227"/>
    </location>
</feature>
<evidence type="ECO:0000259" key="13">
    <source>
        <dbReference type="Pfam" id="PF00892"/>
    </source>
</evidence>
<evidence type="ECO:0000256" key="1">
    <source>
        <dbReference type="ARBA" id="ARBA00004651"/>
    </source>
</evidence>
<keyword evidence="2" id="KW-0813">Transport</keyword>
<feature type="transmembrane region" description="Helical" evidence="12">
    <location>
        <begin position="30"/>
        <end position="53"/>
    </location>
</feature>
<feature type="transmembrane region" description="Helical" evidence="12">
    <location>
        <begin position="233"/>
        <end position="255"/>
    </location>
</feature>
<feature type="transmembrane region" description="Helical" evidence="12">
    <location>
        <begin position="6"/>
        <end position="23"/>
    </location>
</feature>
<dbReference type="Gene3D" id="1.10.3730.20">
    <property type="match status" value="2"/>
</dbReference>
<feature type="transmembrane region" description="Helical" evidence="12">
    <location>
        <begin position="173"/>
        <end position="194"/>
    </location>
</feature>
<feature type="transmembrane region" description="Helical" evidence="12">
    <location>
        <begin position="88"/>
        <end position="108"/>
    </location>
</feature>
<evidence type="ECO:0000256" key="10">
    <source>
        <dbReference type="ARBA" id="ARBA00023098"/>
    </source>
</evidence>
<feature type="transmembrane region" description="Helical" evidence="12">
    <location>
        <begin position="114"/>
        <end position="132"/>
    </location>
</feature>
<evidence type="ECO:0000256" key="12">
    <source>
        <dbReference type="SAM" id="Phobius"/>
    </source>
</evidence>
<keyword evidence="5" id="KW-0997">Cell inner membrane</keyword>
<evidence type="ECO:0000256" key="8">
    <source>
        <dbReference type="ARBA" id="ARBA00022985"/>
    </source>
</evidence>
<dbReference type="PANTHER" id="PTHR30561">
    <property type="entry name" value="SMR FAMILY PROTON-DEPENDENT DRUG EFFLUX TRANSPORTER SUGE"/>
    <property type="match status" value="1"/>
</dbReference>
<dbReference type="GO" id="GO:0005886">
    <property type="term" value="C:plasma membrane"/>
    <property type="evidence" value="ECO:0007669"/>
    <property type="project" value="UniProtKB-SubCell"/>
</dbReference>